<proteinExistence type="predicted"/>
<gene>
    <name evidence="1" type="ORF">DSO57_1021894</name>
</gene>
<protein>
    <submittedName>
        <fullName evidence="1">Uncharacterized protein</fullName>
    </submittedName>
</protein>
<keyword evidence="2" id="KW-1185">Reference proteome</keyword>
<evidence type="ECO:0000313" key="1">
    <source>
        <dbReference type="EMBL" id="KAJ9069109.1"/>
    </source>
</evidence>
<reference evidence="1" key="1">
    <citation type="submission" date="2022-04" db="EMBL/GenBank/DDBJ databases">
        <title>Genome of the entomopathogenic fungus Entomophthora muscae.</title>
        <authorList>
            <person name="Elya C."/>
            <person name="Lovett B.R."/>
            <person name="Lee E."/>
            <person name="Macias A.M."/>
            <person name="Hajek A.E."/>
            <person name="De Bivort B.L."/>
            <person name="Kasson M.T."/>
            <person name="De Fine Licht H.H."/>
            <person name="Stajich J.E."/>
        </authorList>
    </citation>
    <scope>NUCLEOTIDE SEQUENCE</scope>
    <source>
        <strain evidence="1">Berkeley</strain>
    </source>
</reference>
<comment type="caution">
    <text evidence="1">The sequence shown here is derived from an EMBL/GenBank/DDBJ whole genome shotgun (WGS) entry which is preliminary data.</text>
</comment>
<dbReference type="Proteomes" id="UP001165960">
    <property type="component" value="Unassembled WGS sequence"/>
</dbReference>
<evidence type="ECO:0000313" key="2">
    <source>
        <dbReference type="Proteomes" id="UP001165960"/>
    </source>
</evidence>
<sequence length="53" mass="5805">MRELEKLLKDLDSAIAEIKEIDRKVKAKVKAAVLTGDKIEKVSAKALVVREGG</sequence>
<name>A0ACC2T377_9FUNG</name>
<dbReference type="EMBL" id="QTSX02003658">
    <property type="protein sequence ID" value="KAJ9069109.1"/>
    <property type="molecule type" value="Genomic_DNA"/>
</dbReference>
<organism evidence="1 2">
    <name type="scientific">Entomophthora muscae</name>
    <dbReference type="NCBI Taxonomy" id="34485"/>
    <lineage>
        <taxon>Eukaryota</taxon>
        <taxon>Fungi</taxon>
        <taxon>Fungi incertae sedis</taxon>
        <taxon>Zoopagomycota</taxon>
        <taxon>Entomophthoromycotina</taxon>
        <taxon>Entomophthoromycetes</taxon>
        <taxon>Entomophthorales</taxon>
        <taxon>Entomophthoraceae</taxon>
        <taxon>Entomophthora</taxon>
    </lineage>
</organism>
<accession>A0ACC2T377</accession>